<evidence type="ECO:0000313" key="3">
    <source>
        <dbReference type="EMBL" id="CUU43227.1"/>
    </source>
</evidence>
<feature type="transmembrane region" description="Helical" evidence="1">
    <location>
        <begin position="95"/>
        <end position="113"/>
    </location>
</feature>
<accession>A0A0H5BGI7</accession>
<dbReference type="KEGG" id="bvr:BVIR_2800"/>
<dbReference type="RefSeq" id="WP_417852034.1">
    <property type="nucleotide sequence ID" value="NZ_AP014854.2"/>
</dbReference>
<organism evidence="3 4">
    <name type="scientific">Blastochloris viridis</name>
    <name type="common">Rhodopseudomonas viridis</name>
    <dbReference type="NCBI Taxonomy" id="1079"/>
    <lineage>
        <taxon>Bacteria</taxon>
        <taxon>Pseudomonadati</taxon>
        <taxon>Pseudomonadota</taxon>
        <taxon>Alphaproteobacteria</taxon>
        <taxon>Hyphomicrobiales</taxon>
        <taxon>Blastochloridaceae</taxon>
        <taxon>Blastochloris</taxon>
    </lineage>
</organism>
<keyword evidence="1" id="KW-1133">Transmembrane helix</keyword>
<reference evidence="3" key="2">
    <citation type="submission" date="2015-11" db="EMBL/GenBank/DDBJ databases">
        <authorList>
            <person name="Zhang Y."/>
            <person name="Guo Z."/>
        </authorList>
    </citation>
    <scope>NUCLEOTIDE SEQUENCE</scope>
    <source>
        <strain evidence="3">1</strain>
    </source>
</reference>
<keyword evidence="1 2" id="KW-0812">Transmembrane</keyword>
<evidence type="ECO:0000313" key="4">
    <source>
        <dbReference type="Proteomes" id="UP000065734"/>
    </source>
</evidence>
<feature type="transmembrane region" description="Helical" evidence="1">
    <location>
        <begin position="55"/>
        <end position="75"/>
    </location>
</feature>
<feature type="transmembrane region" description="Helical" evidence="1">
    <location>
        <begin position="21"/>
        <end position="40"/>
    </location>
</feature>
<proteinExistence type="predicted"/>
<evidence type="ECO:0000256" key="1">
    <source>
        <dbReference type="SAM" id="Phobius"/>
    </source>
</evidence>
<dbReference type="STRING" id="1079.BVIR_2800"/>
<dbReference type="AlphaFoldDB" id="A0A0H5BGI7"/>
<dbReference type="EMBL" id="LN907867">
    <property type="protein sequence ID" value="CUU43227.1"/>
    <property type="molecule type" value="Genomic_DNA"/>
</dbReference>
<protein>
    <submittedName>
        <fullName evidence="2">Probable transmembrane protein</fullName>
    </submittedName>
</protein>
<reference evidence="4" key="3">
    <citation type="journal article" date="2016" name="Genome Announc.">
        <title>Revised genome sequence of the purple photosynthetic bacterium Blastochloris viridis.</title>
        <authorList>
            <person name="Liu L.N."/>
            <person name="Faulkner M."/>
            <person name="Liu X."/>
            <person name="Huang F."/>
            <person name="Darby A.C."/>
            <person name="Hall N."/>
        </authorList>
    </citation>
    <scope>NUCLEOTIDE SEQUENCE [LARGE SCALE GENOMIC DNA]</scope>
    <source>
        <strain evidence="4">ATCC 19567 / DSM 133 / F</strain>
    </source>
</reference>
<dbReference type="EMBL" id="AP014854">
    <property type="protein sequence ID" value="BAR99481.1"/>
    <property type="molecule type" value="Genomic_DNA"/>
</dbReference>
<gene>
    <name evidence="2" type="ORF">BV133_1888</name>
    <name evidence="3" type="ORF">BVIRIDIS_22440</name>
</gene>
<dbReference type="Proteomes" id="UP000065734">
    <property type="component" value="Chromosome I"/>
</dbReference>
<dbReference type="PATRIC" id="fig|1079.6.peg.2938"/>
<feature type="transmembrane region" description="Helical" evidence="1">
    <location>
        <begin position="125"/>
        <end position="146"/>
    </location>
</feature>
<sequence length="158" mass="16510">MSQAPFDLVASPPLLRRAHPIAGALAIATVATFWVSTVAVELNGTHADIARVKGAILWGMLVLIPAIALAGASGFRLGRCSLNPLAMAKQRRMPIIALNGLLVLVPSAVFLAARSASGQFDDTFFAVQAVELIAGALNIALMALSARDGFRLAGRLPR</sequence>
<evidence type="ECO:0000313" key="2">
    <source>
        <dbReference type="EMBL" id="BAR99481.1"/>
    </source>
</evidence>
<name>A0A0H5BGI7_BLAVI</name>
<keyword evidence="1" id="KW-0472">Membrane</keyword>
<reference evidence="2" key="1">
    <citation type="journal article" date="2015" name="Genome Announc.">
        <title>Complete Genome Sequence of the Bacteriochlorophyll b-Producing Photosynthetic Bacterium Blastochloris viridis.</title>
        <authorList>
            <person name="Tsukatani Y."/>
            <person name="Hirose Y."/>
            <person name="Harada J."/>
            <person name="Misawa N."/>
            <person name="Mori K."/>
            <person name="Inoue K."/>
            <person name="Tamiaki H."/>
        </authorList>
    </citation>
    <scope>NUCLEOTIDE SEQUENCE [LARGE SCALE GENOMIC DNA]</scope>
    <source>
        <strain evidence="2">DSM 133</strain>
    </source>
</reference>
<keyword evidence="4" id="KW-1185">Reference proteome</keyword>